<sequence length="424" mass="47191">MGRHSCCYKQKLRKGLWSPEEDEKLLNYINKHGHGCWSSVPKLAGLQRCGKSCRLRWINYLRPDLKRGAFSQQEENLIVELHEVLGNRWSQIAAQLPGRTDNEIKNLWNSSIKKKLKQRGIDPDTHKPLSDVENGQQKQHTANNNNEKLSVGSNELNLIEANYSKSPVVSAEQYPIEVSSSSKMKNNHSSNTLTTNSSIQDYSLDKFSTSHESSSGSCRPADYGGYFTFQKLGYEPNIGLSMNPNTPLCFNPNSGPSAMITEYNSSMTPTILPSISGSVFQTPVMVKPSVSLPNDDPSVPTRDINGVQNWEASRFSNNGSTSNGSSSSSIEMQSNSSFFESNAFSWGLADCRKSAEEAQIRSLAEDIKWSDYLNTPFLMGNSQAMYSGVKSETQFTTDGILNQNQHQQASDMYSKDLERLAVSF</sequence>
<dbReference type="FunFam" id="1.10.10.60:FF:000221">
    <property type="entry name" value="MYB transcription factor"/>
    <property type="match status" value="1"/>
</dbReference>
<evidence type="ECO:0000256" key="1">
    <source>
        <dbReference type="ARBA" id="ARBA00004123"/>
    </source>
</evidence>
<name>A0A1Q3CG07_CEPFO</name>
<evidence type="ECO:0000256" key="3">
    <source>
        <dbReference type="ARBA" id="ARBA00023015"/>
    </source>
</evidence>
<dbReference type="Pfam" id="PF00249">
    <property type="entry name" value="Myb_DNA-binding"/>
    <property type="match status" value="2"/>
</dbReference>
<keyword evidence="2" id="KW-0677">Repeat</keyword>
<evidence type="ECO:0000256" key="5">
    <source>
        <dbReference type="ARBA" id="ARBA00023163"/>
    </source>
</evidence>
<keyword evidence="3" id="KW-0805">Transcription regulation</keyword>
<dbReference type="OrthoDB" id="2143914at2759"/>
<feature type="compositionally biased region" description="Low complexity" evidence="7">
    <location>
        <begin position="313"/>
        <end position="331"/>
    </location>
</feature>
<dbReference type="SMART" id="SM00717">
    <property type="entry name" value="SANT"/>
    <property type="match status" value="2"/>
</dbReference>
<evidence type="ECO:0000313" key="10">
    <source>
        <dbReference type="EMBL" id="GAV79159.1"/>
    </source>
</evidence>
<dbReference type="SUPFAM" id="SSF46689">
    <property type="entry name" value="Homeodomain-like"/>
    <property type="match status" value="1"/>
</dbReference>
<dbReference type="PANTHER" id="PTHR47997">
    <property type="entry name" value="MYB DOMAIN PROTEIN 55"/>
    <property type="match status" value="1"/>
</dbReference>
<dbReference type="PROSITE" id="PS51294">
    <property type="entry name" value="HTH_MYB"/>
    <property type="match status" value="2"/>
</dbReference>
<comment type="caution">
    <text evidence="10">The sequence shown here is derived from an EMBL/GenBank/DDBJ whole genome shotgun (WGS) entry which is preliminary data.</text>
</comment>
<dbReference type="FunCoup" id="A0A1Q3CG07">
    <property type="interactions" value="57"/>
</dbReference>
<dbReference type="InterPro" id="IPR001005">
    <property type="entry name" value="SANT/Myb"/>
</dbReference>
<gene>
    <name evidence="10" type="ORF">CFOL_v3_22624</name>
    <name evidence="11" type="ORF">CFOL_v3_34703</name>
</gene>
<evidence type="ECO:0000256" key="7">
    <source>
        <dbReference type="SAM" id="MobiDB-lite"/>
    </source>
</evidence>
<feature type="region of interest" description="Disordered" evidence="7">
    <location>
        <begin position="115"/>
        <end position="151"/>
    </location>
</feature>
<dbReference type="EMBL" id="BDDD01001923">
    <property type="protein sequence ID" value="GAV79159.1"/>
    <property type="molecule type" value="Genomic_DNA"/>
</dbReference>
<keyword evidence="5" id="KW-0804">Transcription</keyword>
<dbReference type="FunFam" id="1.10.10.60:FF:000047">
    <property type="entry name" value="Myb transcription factor"/>
    <property type="match status" value="1"/>
</dbReference>
<keyword evidence="12" id="KW-1185">Reference proteome</keyword>
<feature type="region of interest" description="Disordered" evidence="7">
    <location>
        <begin position="309"/>
        <end position="331"/>
    </location>
</feature>
<dbReference type="InterPro" id="IPR051953">
    <property type="entry name" value="Plant_SW-associated_TFs"/>
</dbReference>
<dbReference type="GO" id="GO:0003677">
    <property type="term" value="F:DNA binding"/>
    <property type="evidence" value="ECO:0007669"/>
    <property type="project" value="UniProtKB-KW"/>
</dbReference>
<feature type="domain" description="HTH myb-type" evidence="9">
    <location>
        <begin position="9"/>
        <end position="65"/>
    </location>
</feature>
<dbReference type="GO" id="GO:0005634">
    <property type="term" value="C:nucleus"/>
    <property type="evidence" value="ECO:0007669"/>
    <property type="project" value="UniProtKB-SubCell"/>
</dbReference>
<protein>
    <submittedName>
        <fullName evidence="10">Myb_DNA-binding domain-containing protein</fullName>
    </submittedName>
</protein>
<dbReference type="Gene3D" id="1.10.10.60">
    <property type="entry name" value="Homeodomain-like"/>
    <property type="match status" value="2"/>
</dbReference>
<organism evidence="10 12">
    <name type="scientific">Cephalotus follicularis</name>
    <name type="common">Albany pitcher plant</name>
    <dbReference type="NCBI Taxonomy" id="3775"/>
    <lineage>
        <taxon>Eukaryota</taxon>
        <taxon>Viridiplantae</taxon>
        <taxon>Streptophyta</taxon>
        <taxon>Embryophyta</taxon>
        <taxon>Tracheophyta</taxon>
        <taxon>Spermatophyta</taxon>
        <taxon>Magnoliopsida</taxon>
        <taxon>eudicotyledons</taxon>
        <taxon>Gunneridae</taxon>
        <taxon>Pentapetalae</taxon>
        <taxon>rosids</taxon>
        <taxon>fabids</taxon>
        <taxon>Oxalidales</taxon>
        <taxon>Cephalotaceae</taxon>
        <taxon>Cephalotus</taxon>
    </lineage>
</organism>
<dbReference type="CDD" id="cd00167">
    <property type="entry name" value="SANT"/>
    <property type="match status" value="2"/>
</dbReference>
<keyword evidence="4 10" id="KW-0238">DNA-binding</keyword>
<proteinExistence type="predicted"/>
<keyword evidence="6" id="KW-0539">Nucleus</keyword>
<dbReference type="AlphaFoldDB" id="A0A1Q3CG07"/>
<evidence type="ECO:0000256" key="6">
    <source>
        <dbReference type="ARBA" id="ARBA00023242"/>
    </source>
</evidence>
<feature type="domain" description="HTH myb-type" evidence="9">
    <location>
        <begin position="66"/>
        <end position="116"/>
    </location>
</feature>
<evidence type="ECO:0000256" key="2">
    <source>
        <dbReference type="ARBA" id="ARBA00022737"/>
    </source>
</evidence>
<reference evidence="12" key="1">
    <citation type="submission" date="2016-04" db="EMBL/GenBank/DDBJ databases">
        <title>Cephalotus genome sequencing.</title>
        <authorList>
            <person name="Fukushima K."/>
            <person name="Hasebe M."/>
            <person name="Fang X."/>
        </authorList>
    </citation>
    <scope>NUCLEOTIDE SEQUENCE [LARGE SCALE GENOMIC DNA]</scope>
    <source>
        <strain evidence="12">cv. St1</strain>
    </source>
</reference>
<evidence type="ECO:0000259" key="8">
    <source>
        <dbReference type="PROSITE" id="PS50090"/>
    </source>
</evidence>
<dbReference type="PANTHER" id="PTHR47997:SF75">
    <property type="entry name" value="MYB DOMAIN PROTEIN 55"/>
    <property type="match status" value="1"/>
</dbReference>
<evidence type="ECO:0000259" key="9">
    <source>
        <dbReference type="PROSITE" id="PS51294"/>
    </source>
</evidence>
<dbReference type="InterPro" id="IPR017930">
    <property type="entry name" value="Myb_dom"/>
</dbReference>
<comment type="subcellular location">
    <subcellularLocation>
        <location evidence="1">Nucleus</location>
    </subcellularLocation>
</comment>
<feature type="compositionally biased region" description="Basic and acidic residues" evidence="7">
    <location>
        <begin position="119"/>
        <end position="130"/>
    </location>
</feature>
<reference evidence="10" key="2">
    <citation type="journal article" date="2017" name="Nat. Ecol. Evol.">
        <title>Genome of the pitcher plant Cephalotus reveals genetic changes associated with carnivory.</title>
        <authorList>
            <person name="Fukushima K."/>
            <person name="Fang X."/>
            <person name="Alvarez-Ponce D."/>
            <person name="Cai H."/>
            <person name="Carretero-Paulet L."/>
            <person name="Chen C."/>
            <person name="Chang T."/>
            <person name="Farr K.M."/>
            <person name="Fujita T."/>
            <person name="Hiwatashi Y."/>
            <person name="Hoshi Y."/>
            <person name="Imai T."/>
            <person name="Kasahara M."/>
            <person name="Librado P."/>
            <person name="Mao L."/>
            <person name="Mori H."/>
            <person name="Nishiyama T."/>
            <person name="Nozawa M."/>
            <person name="Palfalvi G."/>
            <person name="Pollard S.T."/>
            <person name="Rozas J."/>
            <person name="Sanchez-Gracia A."/>
            <person name="Sankoff D."/>
            <person name="Shibata T.F."/>
            <person name="Shigenobu S."/>
            <person name="Sumikawa N."/>
            <person name="Uzawa T."/>
            <person name="Xie M."/>
            <person name="Zheng C."/>
            <person name="Pollock D.D."/>
            <person name="Albert V.A."/>
            <person name="Li S."/>
            <person name="Hasebe M."/>
        </authorList>
    </citation>
    <scope>NUCLEOTIDE SEQUENCE</scope>
    <source>
        <strain evidence="10">St1</strain>
    </source>
</reference>
<accession>A0A1Q3CG07</accession>
<dbReference type="InterPro" id="IPR009057">
    <property type="entry name" value="Homeodomain-like_sf"/>
</dbReference>
<dbReference type="Proteomes" id="UP000187406">
    <property type="component" value="Unassembled WGS sequence"/>
</dbReference>
<dbReference type="PROSITE" id="PS50090">
    <property type="entry name" value="MYB_LIKE"/>
    <property type="match status" value="2"/>
</dbReference>
<feature type="domain" description="Myb-like" evidence="8">
    <location>
        <begin position="62"/>
        <end position="112"/>
    </location>
</feature>
<evidence type="ECO:0000313" key="12">
    <source>
        <dbReference type="Proteomes" id="UP000187406"/>
    </source>
</evidence>
<dbReference type="EMBL" id="BDDD01007273">
    <property type="protein sequence ID" value="GAV91307.1"/>
    <property type="molecule type" value="Genomic_DNA"/>
</dbReference>
<feature type="compositionally biased region" description="Polar residues" evidence="7">
    <location>
        <begin position="133"/>
        <end position="151"/>
    </location>
</feature>
<feature type="non-terminal residue" evidence="10">
    <location>
        <position position="424"/>
    </location>
</feature>
<feature type="domain" description="Myb-like" evidence="8">
    <location>
        <begin position="9"/>
        <end position="61"/>
    </location>
</feature>
<evidence type="ECO:0000256" key="4">
    <source>
        <dbReference type="ARBA" id="ARBA00023125"/>
    </source>
</evidence>
<evidence type="ECO:0000313" key="11">
    <source>
        <dbReference type="EMBL" id="GAV91307.1"/>
    </source>
</evidence>